<comment type="caution">
    <text evidence="1">The sequence shown here is derived from an EMBL/GenBank/DDBJ whole genome shotgun (WGS) entry which is preliminary data.</text>
</comment>
<dbReference type="Proteomes" id="UP001235064">
    <property type="component" value="Unassembled WGS sequence"/>
</dbReference>
<sequence>MSFTKVSLSLDEHDVAFLDAETADGHFPSRSAAVQAAVRLLRESRLADAYAEAYGEWNESGEAEAWAPTSLDGIA</sequence>
<evidence type="ECO:0000313" key="1">
    <source>
        <dbReference type="EMBL" id="MDL9979471.1"/>
    </source>
</evidence>
<gene>
    <name evidence="1" type="ORF">QSV35_08990</name>
</gene>
<keyword evidence="2" id="KW-1185">Reference proteome</keyword>
<proteinExistence type="predicted"/>
<name>A0ABT7MYG3_9MICO</name>
<dbReference type="InterPro" id="IPR010985">
    <property type="entry name" value="Ribbon_hlx_hlx"/>
</dbReference>
<accession>A0ABT7MYG3</accession>
<dbReference type="CDD" id="cd22231">
    <property type="entry name" value="RHH_NikR_HicB-like"/>
    <property type="match status" value="1"/>
</dbReference>
<organism evidence="1 2">
    <name type="scientific">Microbacterium candidum</name>
    <dbReference type="NCBI Taxonomy" id="3041922"/>
    <lineage>
        <taxon>Bacteria</taxon>
        <taxon>Bacillati</taxon>
        <taxon>Actinomycetota</taxon>
        <taxon>Actinomycetes</taxon>
        <taxon>Micrococcales</taxon>
        <taxon>Microbacteriaceae</taxon>
        <taxon>Microbacterium</taxon>
    </lineage>
</organism>
<dbReference type="InterPro" id="IPR022789">
    <property type="entry name" value="ParD"/>
</dbReference>
<dbReference type="EMBL" id="JASXSZ010000002">
    <property type="protein sequence ID" value="MDL9979471.1"/>
    <property type="molecule type" value="Genomic_DNA"/>
</dbReference>
<dbReference type="Pfam" id="PF03693">
    <property type="entry name" value="ParD_antitoxin"/>
    <property type="match status" value="1"/>
</dbReference>
<evidence type="ECO:0000313" key="2">
    <source>
        <dbReference type="Proteomes" id="UP001235064"/>
    </source>
</evidence>
<dbReference type="SUPFAM" id="SSF47598">
    <property type="entry name" value="Ribbon-helix-helix"/>
    <property type="match status" value="1"/>
</dbReference>
<protein>
    <submittedName>
        <fullName evidence="1">Ribbon-helix-helix domain-containing protein</fullName>
    </submittedName>
</protein>
<reference evidence="1 2" key="1">
    <citation type="submission" date="2023-06" db="EMBL/GenBank/DDBJ databases">
        <title>Microbacterium sp. nov., isolated from a waste landfill.</title>
        <authorList>
            <person name="Wen W."/>
        </authorList>
    </citation>
    <scope>NUCLEOTIDE SEQUENCE [LARGE SCALE GENOMIC DNA]</scope>
    <source>
        <strain evidence="1 2">ASV49</strain>
    </source>
</reference>
<dbReference type="RefSeq" id="WP_286288354.1">
    <property type="nucleotide sequence ID" value="NZ_JASXSZ010000002.1"/>
</dbReference>